<dbReference type="EMBL" id="LNRQ01000008">
    <property type="protein sequence ID" value="KZM83849.1"/>
    <property type="molecule type" value="Genomic_DNA"/>
</dbReference>
<reference evidence="3" key="2">
    <citation type="submission" date="2022-03" db="EMBL/GenBank/DDBJ databases">
        <title>Draft title - Genomic analysis of global carrot germplasm unveils the trajectory of domestication and the origin of high carotenoid orange carrot.</title>
        <authorList>
            <person name="Iorizzo M."/>
            <person name="Ellison S."/>
            <person name="Senalik D."/>
            <person name="Macko-Podgorni A."/>
            <person name="Grzebelus D."/>
            <person name="Bostan H."/>
            <person name="Rolling W."/>
            <person name="Curaba J."/>
            <person name="Simon P."/>
        </authorList>
    </citation>
    <scope>NUCLEOTIDE SEQUENCE</scope>
    <source>
        <tissue evidence="3">Leaf</tissue>
    </source>
</reference>
<gene>
    <name evidence="2" type="ORF">DCAR_028729</name>
    <name evidence="3" type="ORF">DCAR_0830595</name>
</gene>
<dbReference type="EMBL" id="CP093350">
    <property type="protein sequence ID" value="WOH11116.1"/>
    <property type="molecule type" value="Genomic_DNA"/>
</dbReference>
<reference evidence="2" key="1">
    <citation type="journal article" date="2016" name="Nat. Genet.">
        <title>A high-quality carrot genome assembly provides new insights into carotenoid accumulation and asterid genome evolution.</title>
        <authorList>
            <person name="Iorizzo M."/>
            <person name="Ellison S."/>
            <person name="Senalik D."/>
            <person name="Zeng P."/>
            <person name="Satapoomin P."/>
            <person name="Huang J."/>
            <person name="Bowman M."/>
            <person name="Iovene M."/>
            <person name="Sanseverino W."/>
            <person name="Cavagnaro P."/>
            <person name="Yildiz M."/>
            <person name="Macko-Podgorni A."/>
            <person name="Moranska E."/>
            <person name="Grzebelus E."/>
            <person name="Grzebelus D."/>
            <person name="Ashrafi H."/>
            <person name="Zheng Z."/>
            <person name="Cheng S."/>
            <person name="Spooner D."/>
            <person name="Van Deynze A."/>
            <person name="Simon P."/>
        </authorList>
    </citation>
    <scope>NUCLEOTIDE SEQUENCE [LARGE SCALE GENOMIC DNA]</scope>
    <source>
        <tissue evidence="2">Leaf</tissue>
    </source>
</reference>
<sequence>MLFDSGRKRPLSPSQTEPGVVLRRRGEETGLEAFLRARSKNTQPQEGSWRNSQCVTNSHTSGNEVYKRTLFTEVAYQGRTEKHIADKENFHNHNGTNKSGNSDSSLTFEQTMHDVHASVHHQKNSGSEDYYDYACAARQSSNLGHQTPLNCMLRKGFENETRNIMDHNMSRSEVLTSEGVPEKPKRRTSKHSRIPSLVHANVFSSSHRLPLSEVDLNRTSTHQMQGCSSNASHSTIEDPVCIQRRRGPSVATTIKNRQSHNVHEQTDGNPVKNLNKEFEDAADSTFSDGEDFEQGMTRNFQFKLIANNDWICC</sequence>
<evidence type="ECO:0000313" key="3">
    <source>
        <dbReference type="EMBL" id="WOH11116.1"/>
    </source>
</evidence>
<proteinExistence type="predicted"/>
<accession>A0A175YJU7</accession>
<feature type="region of interest" description="Disordered" evidence="1">
    <location>
        <begin position="173"/>
        <end position="192"/>
    </location>
</feature>
<evidence type="ECO:0000313" key="2">
    <source>
        <dbReference type="EMBL" id="KZM83849.1"/>
    </source>
</evidence>
<protein>
    <submittedName>
        <fullName evidence="2">Uncharacterized protein</fullName>
    </submittedName>
</protein>
<dbReference type="AlphaFoldDB" id="A0A175YJU7"/>
<evidence type="ECO:0000313" key="4">
    <source>
        <dbReference type="Proteomes" id="UP000077755"/>
    </source>
</evidence>
<name>A0A175YJU7_DAUCS</name>
<organism evidence="2">
    <name type="scientific">Daucus carota subsp. sativus</name>
    <name type="common">Carrot</name>
    <dbReference type="NCBI Taxonomy" id="79200"/>
    <lineage>
        <taxon>Eukaryota</taxon>
        <taxon>Viridiplantae</taxon>
        <taxon>Streptophyta</taxon>
        <taxon>Embryophyta</taxon>
        <taxon>Tracheophyta</taxon>
        <taxon>Spermatophyta</taxon>
        <taxon>Magnoliopsida</taxon>
        <taxon>eudicotyledons</taxon>
        <taxon>Gunneridae</taxon>
        <taxon>Pentapetalae</taxon>
        <taxon>asterids</taxon>
        <taxon>campanulids</taxon>
        <taxon>Apiales</taxon>
        <taxon>Apiaceae</taxon>
        <taxon>Apioideae</taxon>
        <taxon>Scandiceae</taxon>
        <taxon>Daucinae</taxon>
        <taxon>Daucus</taxon>
        <taxon>Daucus sect. Daucus</taxon>
    </lineage>
</organism>
<evidence type="ECO:0000256" key="1">
    <source>
        <dbReference type="SAM" id="MobiDB-lite"/>
    </source>
</evidence>
<dbReference type="Gramene" id="KZM83849">
    <property type="protein sequence ID" value="KZM83849"/>
    <property type="gene ID" value="DCAR_028729"/>
</dbReference>
<keyword evidence="4" id="KW-1185">Reference proteome</keyword>
<dbReference type="Proteomes" id="UP000077755">
    <property type="component" value="Chromosome 8"/>
</dbReference>